<comment type="caution">
    <text evidence="9">The sequence shown here is derived from an EMBL/GenBank/DDBJ whole genome shotgun (WGS) entry which is preliminary data.</text>
</comment>
<comment type="subunit">
    <text evidence="7">Part of the nuclear pore complex (NPC).</text>
</comment>
<keyword evidence="2" id="KW-0509">mRNA transport</keyword>
<dbReference type="GO" id="GO:0006606">
    <property type="term" value="P:protein import into nucleus"/>
    <property type="evidence" value="ECO:0007669"/>
    <property type="project" value="TreeGrafter"/>
</dbReference>
<keyword evidence="4 7" id="KW-0811">Translocation</keyword>
<dbReference type="Proteomes" id="UP001162060">
    <property type="component" value="Unassembled WGS sequence"/>
</dbReference>
<evidence type="ECO:0000256" key="3">
    <source>
        <dbReference type="ARBA" id="ARBA00022927"/>
    </source>
</evidence>
<dbReference type="Gene3D" id="1.10.3450.20">
    <property type="match status" value="1"/>
</dbReference>
<proteinExistence type="inferred from homology"/>
<dbReference type="PANTHER" id="PTHR13003">
    <property type="entry name" value="NUP107-RELATED"/>
    <property type="match status" value="1"/>
</dbReference>
<dbReference type="GO" id="GO:0017056">
    <property type="term" value="F:structural constituent of nuclear pore"/>
    <property type="evidence" value="ECO:0007669"/>
    <property type="project" value="UniProtKB-UniRule"/>
</dbReference>
<reference evidence="9" key="1">
    <citation type="submission" date="2024-01" db="EMBL/GenBank/DDBJ databases">
        <authorList>
            <person name="Webb A."/>
        </authorList>
    </citation>
    <scope>NUCLEOTIDE SEQUENCE</scope>
    <source>
        <strain evidence="9">Pm1</strain>
    </source>
</reference>
<protein>
    <recommendedName>
        <fullName evidence="7">Nuclear pore complex protein</fullName>
    </recommendedName>
</protein>
<keyword evidence="6 7" id="KW-0539">Nucleus</keyword>
<comment type="function">
    <text evidence="7">Functions as a component of the nuclear pore complex (NPC).</text>
</comment>
<evidence type="ECO:0000256" key="8">
    <source>
        <dbReference type="SAM" id="MobiDB-lite"/>
    </source>
</evidence>
<keyword evidence="1 7" id="KW-0813">Transport</keyword>
<dbReference type="PANTHER" id="PTHR13003:SF2">
    <property type="entry name" value="NUCLEAR PORE COMPLEX PROTEIN NUP107"/>
    <property type="match status" value="1"/>
</dbReference>
<dbReference type="EMBL" id="CAKLBY020000195">
    <property type="protein sequence ID" value="CAK7933810.1"/>
    <property type="molecule type" value="Genomic_DNA"/>
</dbReference>
<name>A0AAV1UK56_9STRA</name>
<evidence type="ECO:0000256" key="1">
    <source>
        <dbReference type="ARBA" id="ARBA00022448"/>
    </source>
</evidence>
<organism evidence="9 10">
    <name type="scientific">Peronospora matthiolae</name>
    <dbReference type="NCBI Taxonomy" id="2874970"/>
    <lineage>
        <taxon>Eukaryota</taxon>
        <taxon>Sar</taxon>
        <taxon>Stramenopiles</taxon>
        <taxon>Oomycota</taxon>
        <taxon>Peronosporomycetes</taxon>
        <taxon>Peronosporales</taxon>
        <taxon>Peronosporaceae</taxon>
        <taxon>Peronospora</taxon>
    </lineage>
</organism>
<keyword evidence="5 7" id="KW-0906">Nuclear pore complex</keyword>
<comment type="similarity">
    <text evidence="7">Belongs to the nucleoporin Nup84/Nup107 family.</text>
</comment>
<accession>A0AAV1UK56</accession>
<feature type="compositionally biased region" description="Polar residues" evidence="8">
    <location>
        <begin position="193"/>
        <end position="202"/>
    </location>
</feature>
<feature type="region of interest" description="Disordered" evidence="8">
    <location>
        <begin position="1"/>
        <end position="74"/>
    </location>
</feature>
<dbReference type="InterPro" id="IPR007252">
    <property type="entry name" value="Nup84/Nup107"/>
</dbReference>
<evidence type="ECO:0000256" key="6">
    <source>
        <dbReference type="ARBA" id="ARBA00023242"/>
    </source>
</evidence>
<feature type="region of interest" description="Disordered" evidence="8">
    <location>
        <begin position="177"/>
        <end position="203"/>
    </location>
</feature>
<dbReference type="Pfam" id="PF04121">
    <property type="entry name" value="Nup84_Nup100"/>
    <property type="match status" value="1"/>
</dbReference>
<dbReference type="GO" id="GO:0031080">
    <property type="term" value="C:nuclear pore outer ring"/>
    <property type="evidence" value="ECO:0007669"/>
    <property type="project" value="TreeGrafter"/>
</dbReference>
<feature type="compositionally biased region" description="Low complexity" evidence="8">
    <location>
        <begin position="7"/>
        <end position="18"/>
    </location>
</feature>
<feature type="compositionally biased region" description="Low complexity" evidence="8">
    <location>
        <begin position="25"/>
        <end position="36"/>
    </location>
</feature>
<sequence length="1107" mass="124324">MARRSSSDSAQRSAAVQRLMESADESLSLLASLGDGPTAASRRACDRSMASPASVASERSSIRNPSTQVGAPTDTSSLAHAVVHPSAGSSDLLHVKGVFPDASTEYVDVDPRCTTVGDLKHALCARRDSIKALGFSAREARVKFGGQLVQDAWLAVDCGVRWEGAISIVPAAPDDDSKVARRPLDSVDGSYGSRRNYSNTATRRSDPKLVISSISSVYQQEQSQFLSADGMDTTDHVIPELATFDWSLSIGSVPSTRDEGLFSSRVRPEEALFAEMAADFYANVAQVQNSDLYCEKLLRGYITVLQTRLEKMEATPADSWKAVSMVTHERLQKDMKELRDERNTWRLLFELRQVCSTSKQVVDDEDMCAVLDQDTEDLRFEMLEDDAVRLLEAQNEPFKVQKAVKAWLESMALENTITISEKRGTSGSRTLTMMRKQGFAGENVQVDPDAVLRDGDDHILPDDMEDEAELLKAVWLYVRAGRMVDAIDLCIRLGQSWRAASLSGGSSVGVSETNDRDGLSLERWGNPLRALWKSVCWRLSEQAPYGKLSKSKSLLAKQYEELIYAALSGNIQVITESPLCESWEDHCWAYLQGITEHQLDEILFKLLKVKAQSSQLVVGNNAHYLRRFADLLDKTKYLKRYQPDLDTLFDELRGSQSELVRMQANQPHRQIQAKLVTGKFQYIVSKVLGTLLLHPEDDSYNWDLKLNSMVPSDEISSIYLRFAAHFIMLAGFTGEHFDVETGHMILKLYIRYLVKHRQLQFVPVYASRLPTAGAIEIYVQMLSTIDDSLERELSVKQVAAHAGMDILSNVLQSVVERQCEEYRSVAHKQQQKKGQSVSFDVATTDIDRRRIRTIEFLCFFPEHRAEALVRTNLLMRQFLFEGKFAALKELVREALPEDSIGVLDVTRDTQLLHTSDEIDRAVREFLCWRIYIHASAQFDLWRNCVSSLAVEALSLYSEEKEYLAELMLHVSRSTAATLEVLRFANGWLVGCSDDAVEDAALRKRCLPSLVFNLHSIQLGSAKTIMRLVHYPENAKVELARPLLEKSIEVADVVADEHYGVYETLDQDKCRDLLHGFRESAISLAFIESVAVSPDFIENTCDRLPNDN</sequence>
<evidence type="ECO:0000256" key="5">
    <source>
        <dbReference type="ARBA" id="ARBA00023132"/>
    </source>
</evidence>
<evidence type="ECO:0000313" key="9">
    <source>
        <dbReference type="EMBL" id="CAK7933810.1"/>
    </source>
</evidence>
<keyword evidence="3" id="KW-0653">Protein transport</keyword>
<dbReference type="GO" id="GO:0000973">
    <property type="term" value="P:post-transcriptional tethering of RNA polymerase II gene DNA at nuclear periphery"/>
    <property type="evidence" value="ECO:0007669"/>
    <property type="project" value="TreeGrafter"/>
</dbReference>
<dbReference type="AlphaFoldDB" id="A0AAV1UK56"/>
<dbReference type="GO" id="GO:0031965">
    <property type="term" value="C:nuclear membrane"/>
    <property type="evidence" value="ECO:0007669"/>
    <property type="project" value="UniProtKB-SubCell"/>
</dbReference>
<evidence type="ECO:0000256" key="4">
    <source>
        <dbReference type="ARBA" id="ARBA00023010"/>
    </source>
</evidence>
<dbReference type="GO" id="GO:0006406">
    <property type="term" value="P:mRNA export from nucleus"/>
    <property type="evidence" value="ECO:0007669"/>
    <property type="project" value="TreeGrafter"/>
</dbReference>
<feature type="compositionally biased region" description="Polar residues" evidence="8">
    <location>
        <begin position="57"/>
        <end position="74"/>
    </location>
</feature>
<evidence type="ECO:0000313" key="10">
    <source>
        <dbReference type="Proteomes" id="UP001162060"/>
    </source>
</evidence>
<evidence type="ECO:0000256" key="7">
    <source>
        <dbReference type="RuleBase" id="RU365072"/>
    </source>
</evidence>
<gene>
    <name evidence="9" type="ORF">PM001_LOCUS18960</name>
</gene>
<comment type="subcellular location">
    <subcellularLocation>
        <location evidence="7">Nucleus</location>
        <location evidence="7">Nuclear pore complex</location>
    </subcellularLocation>
    <subcellularLocation>
        <location evidence="7">Nucleus membrane</location>
    </subcellularLocation>
</comment>
<keyword evidence="7" id="KW-0472">Membrane</keyword>
<evidence type="ECO:0000256" key="2">
    <source>
        <dbReference type="ARBA" id="ARBA00022816"/>
    </source>
</evidence>
<dbReference type="Gene3D" id="1.20.190.50">
    <property type="match status" value="1"/>
</dbReference>